<dbReference type="OrthoDB" id="10659at2157"/>
<feature type="transmembrane region" description="Helical" evidence="1">
    <location>
        <begin position="143"/>
        <end position="162"/>
    </location>
</feature>
<dbReference type="RefSeq" id="WP_075054701.1">
    <property type="nucleotide sequence ID" value="NZ_CP007536.1"/>
</dbReference>
<keyword evidence="1" id="KW-0812">Transmembrane</keyword>
<reference evidence="2 3" key="1">
    <citation type="journal article" date="2014" name="Int. J. Syst. Evol. Microbiol.">
        <title>Nitrososphaera viennensis gen. nov., sp. nov., an aerobic and mesophilic, ammonia-oxidizing archaeon from soil and a member of the archaeal phylum Thaumarchaeota.</title>
        <authorList>
            <person name="Stieglmeier M."/>
            <person name="Klingl A."/>
            <person name="Alves R.J."/>
            <person name="Rittmann S.K."/>
            <person name="Melcher M."/>
            <person name="Leisch N."/>
            <person name="Schleper C."/>
        </authorList>
    </citation>
    <scope>NUCLEOTIDE SEQUENCE [LARGE SCALE GENOMIC DNA]</scope>
    <source>
        <strain evidence="2">EN76</strain>
    </source>
</reference>
<dbReference type="STRING" id="926571.NVIE_015230"/>
<feature type="transmembrane region" description="Helical" evidence="1">
    <location>
        <begin position="237"/>
        <end position="258"/>
    </location>
</feature>
<dbReference type="KEGG" id="nvn:NVIE_015230"/>
<dbReference type="Proteomes" id="UP000027093">
    <property type="component" value="Chromosome"/>
</dbReference>
<keyword evidence="1" id="KW-1133">Transmembrane helix</keyword>
<sequence>MEEPRKEITEIKRGRKNLVATLVGAVVAINLVVLATSQSDAIIAASDLSRILTVGAAAVISAIVVARQNVTGIFGRAYLALAVGLVLWLAAESTWGYYELVLQIERPFPSIADALWLSAYGPIGFHLFSTARFYGRGVGRYKVAAVIAGMSVFVGLYITGLAGVSQLQGEGAELAIAISIAYPLLDTVLFMPAILIVLNSGKGYLTSIPWIFIGWIALGIADTLLGIAQVQNFDGDLFMINAFYVIAYLAMAAGLWWYNRFFIFDKAKLRKQPAAAG</sequence>
<feature type="transmembrane region" description="Helical" evidence="1">
    <location>
        <begin position="174"/>
        <end position="198"/>
    </location>
</feature>
<feature type="transmembrane region" description="Helical" evidence="1">
    <location>
        <begin position="111"/>
        <end position="131"/>
    </location>
</feature>
<keyword evidence="1" id="KW-0472">Membrane</keyword>
<organism evidence="2 3">
    <name type="scientific">Nitrososphaera viennensis EN76</name>
    <dbReference type="NCBI Taxonomy" id="926571"/>
    <lineage>
        <taxon>Archaea</taxon>
        <taxon>Nitrososphaerota</taxon>
        <taxon>Nitrososphaeria</taxon>
        <taxon>Nitrososphaerales</taxon>
        <taxon>Nitrososphaeraceae</taxon>
        <taxon>Nitrososphaera</taxon>
    </lineage>
</organism>
<evidence type="ECO:0000313" key="2">
    <source>
        <dbReference type="EMBL" id="AIC15768.1"/>
    </source>
</evidence>
<accession>A0A060HJS5</accession>
<gene>
    <name evidence="2" type="ORF">NVIE_015230</name>
</gene>
<evidence type="ECO:0000256" key="1">
    <source>
        <dbReference type="SAM" id="Phobius"/>
    </source>
</evidence>
<dbReference type="EMBL" id="CP007536">
    <property type="protein sequence ID" value="AIC15768.1"/>
    <property type="molecule type" value="Genomic_DNA"/>
</dbReference>
<dbReference type="AlphaFoldDB" id="A0A060HJS5"/>
<feature type="transmembrane region" description="Helical" evidence="1">
    <location>
        <begin position="210"/>
        <end position="231"/>
    </location>
</feature>
<name>A0A060HJS5_9ARCH</name>
<keyword evidence="3" id="KW-1185">Reference proteome</keyword>
<protein>
    <submittedName>
        <fullName evidence="2">Uncharacterized protein</fullName>
    </submittedName>
</protein>
<dbReference type="GeneID" id="74946789"/>
<dbReference type="HOGENOM" id="CLU_1003322_0_0_2"/>
<feature type="transmembrane region" description="Helical" evidence="1">
    <location>
        <begin position="73"/>
        <end position="91"/>
    </location>
</feature>
<evidence type="ECO:0000313" key="3">
    <source>
        <dbReference type="Proteomes" id="UP000027093"/>
    </source>
</evidence>
<proteinExistence type="predicted"/>
<feature type="transmembrane region" description="Helical" evidence="1">
    <location>
        <begin position="18"/>
        <end position="36"/>
    </location>
</feature>
<feature type="transmembrane region" description="Helical" evidence="1">
    <location>
        <begin position="48"/>
        <end position="66"/>
    </location>
</feature>